<reference evidence="4 5" key="2">
    <citation type="submission" date="2024-05" db="EMBL/GenBank/DDBJ databases">
        <authorList>
            <person name="Chen Y."/>
            <person name="Shah S."/>
            <person name="Dougan E. K."/>
            <person name="Thang M."/>
            <person name="Chan C."/>
        </authorList>
    </citation>
    <scope>NUCLEOTIDE SEQUENCE [LARGE SCALE GENOMIC DNA]</scope>
</reference>
<gene>
    <name evidence="3" type="ORF">C1SCF055_LOCUS26344</name>
</gene>
<dbReference type="OrthoDB" id="423170at2759"/>
<dbReference type="AlphaFoldDB" id="A0A9P1D0G0"/>
<keyword evidence="2" id="KW-1133">Transmembrane helix</keyword>
<protein>
    <recommendedName>
        <fullName evidence="6">Transmembrane protein</fullName>
    </recommendedName>
</protein>
<evidence type="ECO:0008006" key="6">
    <source>
        <dbReference type="Google" id="ProtNLM"/>
    </source>
</evidence>
<dbReference type="Proteomes" id="UP001152797">
    <property type="component" value="Unassembled WGS sequence"/>
</dbReference>
<proteinExistence type="predicted"/>
<feature type="compositionally biased region" description="Low complexity" evidence="1">
    <location>
        <begin position="221"/>
        <end position="233"/>
    </location>
</feature>
<evidence type="ECO:0000313" key="4">
    <source>
        <dbReference type="EMBL" id="CAL4787520.1"/>
    </source>
</evidence>
<evidence type="ECO:0000256" key="2">
    <source>
        <dbReference type="SAM" id="Phobius"/>
    </source>
</evidence>
<dbReference type="EMBL" id="CAMXCT030002751">
    <property type="protein sequence ID" value="CAL4787520.1"/>
    <property type="molecule type" value="Genomic_DNA"/>
</dbReference>
<dbReference type="EMBL" id="CAMXCT020002751">
    <property type="protein sequence ID" value="CAL1153583.1"/>
    <property type="molecule type" value="Genomic_DNA"/>
</dbReference>
<feature type="region of interest" description="Disordered" evidence="1">
    <location>
        <begin position="208"/>
        <end position="243"/>
    </location>
</feature>
<name>A0A9P1D0G0_9DINO</name>
<feature type="transmembrane region" description="Helical" evidence="2">
    <location>
        <begin position="86"/>
        <end position="109"/>
    </location>
</feature>
<dbReference type="EMBL" id="CAMXCT010002751">
    <property type="protein sequence ID" value="CAI4000208.1"/>
    <property type="molecule type" value="Genomic_DNA"/>
</dbReference>
<organism evidence="3">
    <name type="scientific">Cladocopium goreaui</name>
    <dbReference type="NCBI Taxonomy" id="2562237"/>
    <lineage>
        <taxon>Eukaryota</taxon>
        <taxon>Sar</taxon>
        <taxon>Alveolata</taxon>
        <taxon>Dinophyceae</taxon>
        <taxon>Suessiales</taxon>
        <taxon>Symbiodiniaceae</taxon>
        <taxon>Cladocopium</taxon>
    </lineage>
</organism>
<comment type="caution">
    <text evidence="3">The sequence shown here is derived from an EMBL/GenBank/DDBJ whole genome shotgun (WGS) entry which is preliminary data.</text>
</comment>
<accession>A0A9P1D0G0</accession>
<evidence type="ECO:0000256" key="1">
    <source>
        <dbReference type="SAM" id="MobiDB-lite"/>
    </source>
</evidence>
<feature type="transmembrane region" description="Helical" evidence="2">
    <location>
        <begin position="295"/>
        <end position="317"/>
    </location>
</feature>
<keyword evidence="5" id="KW-1185">Reference proteome</keyword>
<reference evidence="3" key="1">
    <citation type="submission" date="2022-10" db="EMBL/GenBank/DDBJ databases">
        <authorList>
            <person name="Chen Y."/>
            <person name="Dougan E. K."/>
            <person name="Chan C."/>
            <person name="Rhodes N."/>
            <person name="Thang M."/>
        </authorList>
    </citation>
    <scope>NUCLEOTIDE SEQUENCE</scope>
</reference>
<keyword evidence="2" id="KW-0812">Transmembrane</keyword>
<keyword evidence="2" id="KW-0472">Membrane</keyword>
<sequence length="500" mass="55462">MPQDRGPIPSASEALRQCSFTEKISMAPACARRLHDQVPKIESQALEKGKAAAESCLVLGSHVVPHFDLVAEPVCSVTGLCCHLRVLLFMLLTMLLSVSALLDLPIIGFESAEFRTVSRNESLPELTNVTTWMHRANRSVDSKAITALLDNVLSNATDKAERSVEHRIMELLGTDISTREVFQMLAREQLMDEEQTRQYEALDLHESLMSGDPLPGRRNSSHMSMIGSSSTHAESSHESNAQDEFGRSLIEINEQGTDTDGREVPDMNYGVVVDRLRVFWSHNFRNRITLKRTPFFFLFCAISLMGMLSCFGCMMHPGPRPHPPRSHAHVGDAGPPYVGTATLKVPPAWSAERAHWYSLRAWLSDLILWSASTDVEPARQGPIAALQISGAARELVREIPPNVLQNGRVDPQTGAHTAGLMVLAETLITRYGPLEAEISTRAISELIHIRRMQHEPVDAFLVRFDVLRNRAANRAGMAVNYNGLSWILLNALGIGPDQWD</sequence>
<evidence type="ECO:0000313" key="5">
    <source>
        <dbReference type="Proteomes" id="UP001152797"/>
    </source>
</evidence>
<evidence type="ECO:0000313" key="3">
    <source>
        <dbReference type="EMBL" id="CAI4000208.1"/>
    </source>
</evidence>